<reference evidence="1" key="1">
    <citation type="submission" date="2014-11" db="EMBL/GenBank/DDBJ databases">
        <authorList>
            <person name="Amaro Gonzalez C."/>
        </authorList>
    </citation>
    <scope>NUCLEOTIDE SEQUENCE</scope>
</reference>
<dbReference type="AlphaFoldDB" id="A0A0E9P612"/>
<sequence length="22" mass="2482">MFVVSEGICIRSAMSYTLCEEL</sequence>
<dbReference type="EMBL" id="GBXM01108556">
    <property type="protein sequence ID" value="JAH00021.1"/>
    <property type="molecule type" value="Transcribed_RNA"/>
</dbReference>
<name>A0A0E9P612_ANGAN</name>
<proteinExistence type="predicted"/>
<reference evidence="1" key="2">
    <citation type="journal article" date="2015" name="Fish Shellfish Immunol.">
        <title>Early steps in the European eel (Anguilla anguilla)-Vibrio vulnificus interaction in the gills: Role of the RtxA13 toxin.</title>
        <authorList>
            <person name="Callol A."/>
            <person name="Pajuelo D."/>
            <person name="Ebbesson L."/>
            <person name="Teles M."/>
            <person name="MacKenzie S."/>
            <person name="Amaro C."/>
        </authorList>
    </citation>
    <scope>NUCLEOTIDE SEQUENCE</scope>
</reference>
<accession>A0A0E9P612</accession>
<organism evidence="1">
    <name type="scientific">Anguilla anguilla</name>
    <name type="common">European freshwater eel</name>
    <name type="synonym">Muraena anguilla</name>
    <dbReference type="NCBI Taxonomy" id="7936"/>
    <lineage>
        <taxon>Eukaryota</taxon>
        <taxon>Metazoa</taxon>
        <taxon>Chordata</taxon>
        <taxon>Craniata</taxon>
        <taxon>Vertebrata</taxon>
        <taxon>Euteleostomi</taxon>
        <taxon>Actinopterygii</taxon>
        <taxon>Neopterygii</taxon>
        <taxon>Teleostei</taxon>
        <taxon>Anguilliformes</taxon>
        <taxon>Anguillidae</taxon>
        <taxon>Anguilla</taxon>
    </lineage>
</organism>
<evidence type="ECO:0000313" key="1">
    <source>
        <dbReference type="EMBL" id="JAH00021.1"/>
    </source>
</evidence>
<protein>
    <submittedName>
        <fullName evidence="1">Uncharacterized protein</fullName>
    </submittedName>
</protein>